<dbReference type="AlphaFoldDB" id="A0A4Y7RZX6"/>
<dbReference type="EMBL" id="QPFP01000391">
    <property type="protein sequence ID" value="TEB14393.1"/>
    <property type="molecule type" value="Genomic_DNA"/>
</dbReference>
<proteinExistence type="predicted"/>
<dbReference type="Gene3D" id="3.10.450.50">
    <property type="match status" value="1"/>
</dbReference>
<gene>
    <name evidence="1" type="ORF">FA13DRAFT_1578933</name>
</gene>
<evidence type="ECO:0008006" key="3">
    <source>
        <dbReference type="Google" id="ProtNLM"/>
    </source>
</evidence>
<comment type="caution">
    <text evidence="1">The sequence shown here is derived from an EMBL/GenBank/DDBJ whole genome shotgun (WGS) entry which is preliminary data.</text>
</comment>
<protein>
    <recommendedName>
        <fullName evidence="3">SnoaL-like domain-containing protein</fullName>
    </recommendedName>
</protein>
<dbReference type="SUPFAM" id="SSF54427">
    <property type="entry name" value="NTF2-like"/>
    <property type="match status" value="1"/>
</dbReference>
<keyword evidence="2" id="KW-1185">Reference proteome</keyword>
<feature type="non-terminal residue" evidence="1">
    <location>
        <position position="1"/>
    </location>
</feature>
<dbReference type="Proteomes" id="UP000298030">
    <property type="component" value="Unassembled WGS sequence"/>
</dbReference>
<dbReference type="OrthoDB" id="2820488at2759"/>
<reference evidence="1 2" key="1">
    <citation type="journal article" date="2019" name="Nat. Ecol. Evol.">
        <title>Megaphylogeny resolves global patterns of mushroom evolution.</title>
        <authorList>
            <person name="Varga T."/>
            <person name="Krizsan K."/>
            <person name="Foldi C."/>
            <person name="Dima B."/>
            <person name="Sanchez-Garcia M."/>
            <person name="Sanchez-Ramirez S."/>
            <person name="Szollosi G.J."/>
            <person name="Szarkandi J.G."/>
            <person name="Papp V."/>
            <person name="Albert L."/>
            <person name="Andreopoulos W."/>
            <person name="Angelini C."/>
            <person name="Antonin V."/>
            <person name="Barry K.W."/>
            <person name="Bougher N.L."/>
            <person name="Buchanan P."/>
            <person name="Buyck B."/>
            <person name="Bense V."/>
            <person name="Catcheside P."/>
            <person name="Chovatia M."/>
            <person name="Cooper J."/>
            <person name="Damon W."/>
            <person name="Desjardin D."/>
            <person name="Finy P."/>
            <person name="Geml J."/>
            <person name="Haridas S."/>
            <person name="Hughes K."/>
            <person name="Justo A."/>
            <person name="Karasinski D."/>
            <person name="Kautmanova I."/>
            <person name="Kiss B."/>
            <person name="Kocsube S."/>
            <person name="Kotiranta H."/>
            <person name="LaButti K.M."/>
            <person name="Lechner B.E."/>
            <person name="Liimatainen K."/>
            <person name="Lipzen A."/>
            <person name="Lukacs Z."/>
            <person name="Mihaltcheva S."/>
            <person name="Morgado L.N."/>
            <person name="Niskanen T."/>
            <person name="Noordeloos M.E."/>
            <person name="Ohm R.A."/>
            <person name="Ortiz-Santana B."/>
            <person name="Ovrebo C."/>
            <person name="Racz N."/>
            <person name="Riley R."/>
            <person name="Savchenko A."/>
            <person name="Shiryaev A."/>
            <person name="Soop K."/>
            <person name="Spirin V."/>
            <person name="Szebenyi C."/>
            <person name="Tomsovsky M."/>
            <person name="Tulloss R.E."/>
            <person name="Uehling J."/>
            <person name="Grigoriev I.V."/>
            <person name="Vagvolgyi C."/>
            <person name="Papp T."/>
            <person name="Martin F.M."/>
            <person name="Miettinen O."/>
            <person name="Hibbett D.S."/>
            <person name="Nagy L.G."/>
        </authorList>
    </citation>
    <scope>NUCLEOTIDE SEQUENCE [LARGE SCALE GENOMIC DNA]</scope>
    <source>
        <strain evidence="1 2">FP101781</strain>
    </source>
</reference>
<evidence type="ECO:0000313" key="1">
    <source>
        <dbReference type="EMBL" id="TEB14393.1"/>
    </source>
</evidence>
<sequence length="133" mass="14989">CDPKASGRSLEAKQKVAIRDFAHIFLVEKDPKRAFDAYIPGVYTQHNPDALSGREPAIEWLTVVWGTPSMTFTNITAWAGEGIGLIHYRMQAPEAGIHRAIMDRLKFEGTCFVEHWDVIQPIFGNETNPLAFF</sequence>
<accession>A0A4Y7RZX6</accession>
<evidence type="ECO:0000313" key="2">
    <source>
        <dbReference type="Proteomes" id="UP000298030"/>
    </source>
</evidence>
<dbReference type="InterPro" id="IPR032710">
    <property type="entry name" value="NTF2-like_dom_sf"/>
</dbReference>
<organism evidence="1 2">
    <name type="scientific">Coprinellus micaceus</name>
    <name type="common">Glistening ink-cap mushroom</name>
    <name type="synonym">Coprinus micaceus</name>
    <dbReference type="NCBI Taxonomy" id="71717"/>
    <lineage>
        <taxon>Eukaryota</taxon>
        <taxon>Fungi</taxon>
        <taxon>Dikarya</taxon>
        <taxon>Basidiomycota</taxon>
        <taxon>Agaricomycotina</taxon>
        <taxon>Agaricomycetes</taxon>
        <taxon>Agaricomycetidae</taxon>
        <taxon>Agaricales</taxon>
        <taxon>Agaricineae</taxon>
        <taxon>Psathyrellaceae</taxon>
        <taxon>Coprinellus</taxon>
    </lineage>
</organism>
<name>A0A4Y7RZX6_COPMI</name>
<feature type="non-terminal residue" evidence="1">
    <location>
        <position position="133"/>
    </location>
</feature>